<evidence type="ECO:0000313" key="7">
    <source>
        <dbReference type="Proteomes" id="UP000236630"/>
    </source>
</evidence>
<proteinExistence type="predicted"/>
<comment type="function">
    <text evidence="4">DNA-dependent RNA polymerase which catalyzes the transcription of DNA into RNA using the four ribonucleoside triphosphates as substrates.</text>
</comment>
<dbReference type="GO" id="GO:0006384">
    <property type="term" value="P:transcription initiation at RNA polymerase III promoter"/>
    <property type="evidence" value="ECO:0007669"/>
    <property type="project" value="TreeGrafter"/>
</dbReference>
<dbReference type="CDD" id="cd04330">
    <property type="entry name" value="RNAP_III_Rpc25_N"/>
    <property type="match status" value="1"/>
</dbReference>
<name>A0A2H5PTU3_CITUN</name>
<reference evidence="6 7" key="1">
    <citation type="journal article" date="2017" name="Front. Genet.">
        <title>Draft sequencing of the heterozygous diploid genome of Satsuma (Citrus unshiu Marc.) using a hybrid assembly approach.</title>
        <authorList>
            <person name="Shimizu T."/>
            <person name="Tanizawa Y."/>
            <person name="Mochizuki T."/>
            <person name="Nagasaki H."/>
            <person name="Yoshioka T."/>
            <person name="Toyoda A."/>
            <person name="Fujiyama A."/>
            <person name="Kaminuma E."/>
            <person name="Nakamura Y."/>
        </authorList>
    </citation>
    <scope>NUCLEOTIDE SEQUENCE [LARGE SCALE GENOMIC DNA]</scope>
    <source>
        <strain evidence="7">cv. Miyagawa wase</strain>
    </source>
</reference>
<dbReference type="InterPro" id="IPR012340">
    <property type="entry name" value="NA-bd_OB-fold"/>
</dbReference>
<dbReference type="InterPro" id="IPR045113">
    <property type="entry name" value="Rpb7-like"/>
</dbReference>
<dbReference type="InterPro" id="IPR036898">
    <property type="entry name" value="RNA_pol_Rpb7-like_N_sf"/>
</dbReference>
<dbReference type="SUPFAM" id="SSF88798">
    <property type="entry name" value="N-terminal, heterodimerisation domain of RBP7 (RpoE)"/>
    <property type="match status" value="1"/>
</dbReference>
<gene>
    <name evidence="6" type="ORF">CUMW_166830</name>
</gene>
<comment type="caution">
    <text evidence="6">The sequence shown here is derived from an EMBL/GenBank/DDBJ whole genome shotgun (WGS) entry which is preliminary data.</text>
</comment>
<keyword evidence="3 4" id="KW-0804">Transcription</keyword>
<evidence type="ECO:0000256" key="4">
    <source>
        <dbReference type="RuleBase" id="RU369086"/>
    </source>
</evidence>
<keyword evidence="4" id="KW-0539">Nucleus</keyword>
<sequence length="201" mass="22709">MFYLSKIEHTLRLPPHLLRLPLNEAIKLELENVFLDKVIANLGLCISIYDIKEIEGGFVYPGEGASTHTVKFRLVVFRPFVGEIIAAKLKESDANVSLGFFEDIYVPSHLLPSPSRSEPDPYGSVNYPSIPIEQAEGSKPFAPMVINGSIDYDGLGPSLIEFIFDVWMGSRLQQFRSVYGAPLRRFYLDKLAEQWGSRIWT</sequence>
<dbReference type="InterPro" id="IPR005576">
    <property type="entry name" value="Rpb7-like_N"/>
</dbReference>
<evidence type="ECO:0000256" key="2">
    <source>
        <dbReference type="ARBA" id="ARBA00022478"/>
    </source>
</evidence>
<dbReference type="FunFam" id="3.30.1490.120:FF:000002">
    <property type="entry name" value="DNA-directed RNA polymerase III subunit RPC8"/>
    <property type="match status" value="1"/>
</dbReference>
<dbReference type="AlphaFoldDB" id="A0A2H5PTU3"/>
<dbReference type="Proteomes" id="UP000236630">
    <property type="component" value="Unassembled WGS sequence"/>
</dbReference>
<dbReference type="PANTHER" id="PTHR12709">
    <property type="entry name" value="DNA-DIRECTED RNA POLYMERASE II, III"/>
    <property type="match status" value="1"/>
</dbReference>
<evidence type="ECO:0000256" key="1">
    <source>
        <dbReference type="ARBA" id="ARBA00004123"/>
    </source>
</evidence>
<keyword evidence="2 4" id="KW-0240">DNA-directed RNA polymerase</keyword>
<accession>A0A2H5PTU3</accession>
<evidence type="ECO:0000313" key="6">
    <source>
        <dbReference type="EMBL" id="GAY55789.1"/>
    </source>
</evidence>
<dbReference type="EMBL" id="BDQV01000125">
    <property type="protein sequence ID" value="GAY55789.1"/>
    <property type="molecule type" value="Genomic_DNA"/>
</dbReference>
<organism evidence="6 7">
    <name type="scientific">Citrus unshiu</name>
    <name type="common">Satsuma mandarin</name>
    <name type="synonym">Citrus nobilis var. unshiu</name>
    <dbReference type="NCBI Taxonomy" id="55188"/>
    <lineage>
        <taxon>Eukaryota</taxon>
        <taxon>Viridiplantae</taxon>
        <taxon>Streptophyta</taxon>
        <taxon>Embryophyta</taxon>
        <taxon>Tracheophyta</taxon>
        <taxon>Spermatophyta</taxon>
        <taxon>Magnoliopsida</taxon>
        <taxon>eudicotyledons</taxon>
        <taxon>Gunneridae</taxon>
        <taxon>Pentapetalae</taxon>
        <taxon>rosids</taxon>
        <taxon>malvids</taxon>
        <taxon>Sapindales</taxon>
        <taxon>Rutaceae</taxon>
        <taxon>Aurantioideae</taxon>
        <taxon>Citrus</taxon>
    </lineage>
</organism>
<keyword evidence="7" id="KW-1185">Reference proteome</keyword>
<dbReference type="Gene3D" id="2.40.50.140">
    <property type="entry name" value="Nucleic acid-binding proteins"/>
    <property type="match status" value="1"/>
</dbReference>
<feature type="domain" description="RNA polymerase Rpb7-like N-terminal" evidence="5">
    <location>
        <begin position="8"/>
        <end position="64"/>
    </location>
</feature>
<comment type="subcellular location">
    <subcellularLocation>
        <location evidence="1 4">Nucleus</location>
    </subcellularLocation>
</comment>
<dbReference type="PANTHER" id="PTHR12709:SF1">
    <property type="entry name" value="DNA-DIRECTED RNA POLYMERASE III SUBUNIT RPC8"/>
    <property type="match status" value="1"/>
</dbReference>
<dbReference type="Gene3D" id="3.30.1490.120">
    <property type="entry name" value="RNA polymerase Rpb7-like, N-terminal domain"/>
    <property type="match status" value="1"/>
</dbReference>
<dbReference type="Pfam" id="PF03876">
    <property type="entry name" value="SHS2_Rpb7-N"/>
    <property type="match status" value="1"/>
</dbReference>
<evidence type="ECO:0000259" key="5">
    <source>
        <dbReference type="Pfam" id="PF03876"/>
    </source>
</evidence>
<evidence type="ECO:0000256" key="3">
    <source>
        <dbReference type="ARBA" id="ARBA00023163"/>
    </source>
</evidence>
<protein>
    <recommendedName>
        <fullName evidence="4">DNA-directed RNA polymerase subunit</fullName>
    </recommendedName>
</protein>
<dbReference type="GO" id="GO:0005666">
    <property type="term" value="C:RNA polymerase III complex"/>
    <property type="evidence" value="ECO:0007669"/>
    <property type="project" value="TreeGrafter"/>
</dbReference>